<dbReference type="GO" id="GO:0005829">
    <property type="term" value="C:cytosol"/>
    <property type="evidence" value="ECO:0007669"/>
    <property type="project" value="TreeGrafter"/>
</dbReference>
<keyword evidence="7" id="KW-0648">Protein biosynthesis</keyword>
<dbReference type="GO" id="GO:0005524">
    <property type="term" value="F:ATP binding"/>
    <property type="evidence" value="ECO:0007669"/>
    <property type="project" value="UniProtKB-KW"/>
</dbReference>
<accession>A0A432VRX1</accession>
<comment type="catalytic activity">
    <reaction evidence="5">
        <text>D-beta-lysine + L-lysyl-[protein] + ATP = N(6)-((3R)-3,6-diaminohexanoyl)-L-lysyl-[protein] + AMP + diphosphate + H(+)</text>
        <dbReference type="Rhea" id="RHEA:83435"/>
        <dbReference type="Rhea" id="RHEA-COMP:9752"/>
        <dbReference type="Rhea" id="RHEA-COMP:20131"/>
        <dbReference type="ChEBI" id="CHEBI:15378"/>
        <dbReference type="ChEBI" id="CHEBI:29969"/>
        <dbReference type="ChEBI" id="CHEBI:30616"/>
        <dbReference type="ChEBI" id="CHEBI:33019"/>
        <dbReference type="ChEBI" id="CHEBI:84138"/>
        <dbReference type="ChEBI" id="CHEBI:156053"/>
        <dbReference type="ChEBI" id="CHEBI:456215"/>
    </reaction>
    <physiologicalReaction direction="left-to-right" evidence="5">
        <dbReference type="Rhea" id="RHEA:83436"/>
    </physiologicalReaction>
</comment>
<keyword evidence="4" id="KW-0067">ATP-binding</keyword>
<evidence type="ECO:0000256" key="4">
    <source>
        <dbReference type="ARBA" id="ARBA00022840"/>
    </source>
</evidence>
<feature type="domain" description="Aminoacyl-transfer RNA synthetases class-II family profile" evidence="6">
    <location>
        <begin position="18"/>
        <end position="321"/>
    </location>
</feature>
<dbReference type="SUPFAM" id="SSF55681">
    <property type="entry name" value="Class II aaRS and biotin synthetases"/>
    <property type="match status" value="1"/>
</dbReference>
<dbReference type="GO" id="GO:0006430">
    <property type="term" value="P:lysyl-tRNA aminoacylation"/>
    <property type="evidence" value="ECO:0007669"/>
    <property type="project" value="InterPro"/>
</dbReference>
<reference evidence="8" key="1">
    <citation type="journal article" date="2018" name="Front. Microbiol.">
        <title>Genome-Based Analysis Reveals the Taxonomy and Diversity of the Family Idiomarinaceae.</title>
        <authorList>
            <person name="Liu Y."/>
            <person name="Lai Q."/>
            <person name="Shao Z."/>
        </authorList>
    </citation>
    <scope>NUCLEOTIDE SEQUENCE [LARGE SCALE GENOMIC DNA]</scope>
    <source>
        <strain evidence="8">GBPy7</strain>
    </source>
</reference>
<proteinExistence type="predicted"/>
<dbReference type="PROSITE" id="PS50862">
    <property type="entry name" value="AA_TRNA_LIGASE_II"/>
    <property type="match status" value="1"/>
</dbReference>
<organism evidence="7 8">
    <name type="scientific">Aliidiomarina iranensis</name>
    <dbReference type="NCBI Taxonomy" id="1434071"/>
    <lineage>
        <taxon>Bacteria</taxon>
        <taxon>Pseudomonadati</taxon>
        <taxon>Pseudomonadota</taxon>
        <taxon>Gammaproteobacteria</taxon>
        <taxon>Alteromonadales</taxon>
        <taxon>Idiomarinaceae</taxon>
        <taxon>Aliidiomarina</taxon>
    </lineage>
</organism>
<dbReference type="PRINTS" id="PR00982">
    <property type="entry name" value="TRNASYNTHLYS"/>
</dbReference>
<keyword evidence="2 7" id="KW-0436">Ligase</keyword>
<dbReference type="PANTHER" id="PTHR42918:SF6">
    <property type="entry name" value="ELONGATION FACTOR P--(R)-BETA-LYSINE LIGASE"/>
    <property type="match status" value="1"/>
</dbReference>
<dbReference type="FunFam" id="3.30.930.10:FF:000017">
    <property type="entry name" value="Elongation factor P--(R)-beta-lysine ligase"/>
    <property type="match status" value="1"/>
</dbReference>
<dbReference type="GO" id="GO:0000049">
    <property type="term" value="F:tRNA binding"/>
    <property type="evidence" value="ECO:0007669"/>
    <property type="project" value="TreeGrafter"/>
</dbReference>
<dbReference type="InterPro" id="IPR045864">
    <property type="entry name" value="aa-tRNA-synth_II/BPL/LPL"/>
</dbReference>
<comment type="subunit">
    <text evidence="1">Homodimer.</text>
</comment>
<evidence type="ECO:0000256" key="2">
    <source>
        <dbReference type="ARBA" id="ARBA00022598"/>
    </source>
</evidence>
<sequence length="325" mass="36327">MSSIEWRPTAGWQAIKERAEMQQCIRAFFAKRDVLEVETPILARAGVTDVHLHNAVTRLQGPGMPQPQNFYLQTSPEYAMKRLLAAGSGPIFQICKVVRDDEISRRHNPEFSMLEWYRPGFDDYALMAELNLLIQQVLGCESAECLTYQQAFIQTLNIDPLDIAAKPNLLSILQKQGFADAVSESDSLDTLLQLAMSVLIEPVIGQQRPCFVSHFPASQAALARISKQDMRVSHRFELFYKGLELANGFWELADAEQQRQRFRDDNRQRKAMGLPVQPIDEHLLAALASGLPDCSGVAVGLDRLLMLRVGATDIAEVLTFPVGSA</sequence>
<keyword evidence="7" id="KW-0251">Elongation factor</keyword>
<dbReference type="GO" id="GO:0003746">
    <property type="term" value="F:translation elongation factor activity"/>
    <property type="evidence" value="ECO:0007669"/>
    <property type="project" value="UniProtKB-KW"/>
</dbReference>
<dbReference type="OrthoDB" id="9802326at2"/>
<comment type="caution">
    <text evidence="7">The sequence shown here is derived from an EMBL/GenBank/DDBJ whole genome shotgun (WGS) entry which is preliminary data.</text>
</comment>
<evidence type="ECO:0000313" key="8">
    <source>
        <dbReference type="Proteomes" id="UP000288395"/>
    </source>
</evidence>
<dbReference type="NCBIfam" id="NF006828">
    <property type="entry name" value="PRK09350.1"/>
    <property type="match status" value="1"/>
</dbReference>
<dbReference type="Proteomes" id="UP000288395">
    <property type="component" value="Unassembled WGS sequence"/>
</dbReference>
<dbReference type="GO" id="GO:0004824">
    <property type="term" value="F:lysine-tRNA ligase activity"/>
    <property type="evidence" value="ECO:0007669"/>
    <property type="project" value="UniProtKB-EC"/>
</dbReference>
<protein>
    <submittedName>
        <fullName evidence="7">Elongation factor P lysine(34) lysyltransferase</fullName>
        <ecNumber evidence="7">6.1.1.6</ecNumber>
    </submittedName>
</protein>
<dbReference type="PANTHER" id="PTHR42918">
    <property type="entry name" value="LYSYL-TRNA SYNTHETASE"/>
    <property type="match status" value="1"/>
</dbReference>
<dbReference type="Gene3D" id="3.30.930.10">
    <property type="entry name" value="Bira Bifunctional Protein, Domain 2"/>
    <property type="match status" value="1"/>
</dbReference>
<evidence type="ECO:0000256" key="3">
    <source>
        <dbReference type="ARBA" id="ARBA00022741"/>
    </source>
</evidence>
<dbReference type="InterPro" id="IPR004364">
    <property type="entry name" value="Aa-tRNA-synt_II"/>
</dbReference>
<evidence type="ECO:0000256" key="1">
    <source>
        <dbReference type="ARBA" id="ARBA00011738"/>
    </source>
</evidence>
<name>A0A432VRX1_9GAMM</name>
<evidence type="ECO:0000313" key="7">
    <source>
        <dbReference type="EMBL" id="RUO19041.1"/>
    </source>
</evidence>
<keyword evidence="7" id="KW-0808">Transferase</keyword>
<dbReference type="EMBL" id="PIPJ01000009">
    <property type="protein sequence ID" value="RUO19041.1"/>
    <property type="molecule type" value="Genomic_DNA"/>
</dbReference>
<dbReference type="InterPro" id="IPR004525">
    <property type="entry name" value="EpmA"/>
</dbReference>
<keyword evidence="8" id="KW-1185">Reference proteome</keyword>
<dbReference type="RefSeq" id="WP_126768162.1">
    <property type="nucleotide sequence ID" value="NZ_PIPJ01000009.1"/>
</dbReference>
<dbReference type="NCBIfam" id="TIGR00462">
    <property type="entry name" value="genX"/>
    <property type="match status" value="1"/>
</dbReference>
<dbReference type="Pfam" id="PF00152">
    <property type="entry name" value="tRNA-synt_2"/>
    <property type="match status" value="1"/>
</dbReference>
<dbReference type="EC" id="6.1.1.6" evidence="7"/>
<dbReference type="GO" id="GO:0016740">
    <property type="term" value="F:transferase activity"/>
    <property type="evidence" value="ECO:0007669"/>
    <property type="project" value="UniProtKB-KW"/>
</dbReference>
<evidence type="ECO:0000259" key="6">
    <source>
        <dbReference type="PROSITE" id="PS50862"/>
    </source>
</evidence>
<keyword evidence="3" id="KW-0547">Nucleotide-binding</keyword>
<gene>
    <name evidence="7" type="ORF">CWE08_10830</name>
</gene>
<dbReference type="InterPro" id="IPR006195">
    <property type="entry name" value="aa-tRNA-synth_II"/>
</dbReference>
<dbReference type="AlphaFoldDB" id="A0A432VRX1"/>
<dbReference type="InterPro" id="IPR018149">
    <property type="entry name" value="Lys-tRNA-synth_II_C"/>
</dbReference>
<evidence type="ECO:0000256" key="5">
    <source>
        <dbReference type="ARBA" id="ARBA00052794"/>
    </source>
</evidence>